<dbReference type="OrthoDB" id="1898799at2"/>
<protein>
    <recommendedName>
        <fullName evidence="1">Actin-like protein N-terminal domain-containing protein</fullName>
    </recommendedName>
</protein>
<dbReference type="EMBL" id="CP006721">
    <property type="protein sequence ID" value="AGX43930.1"/>
    <property type="molecule type" value="Genomic_DNA"/>
</dbReference>
<dbReference type="Gene3D" id="3.30.420.40">
    <property type="match status" value="2"/>
</dbReference>
<sequence>MSNKVKILISVIDLGNYNVKVLDVETGNKIVFSSKVSREHENTPELFNWVKHEGVTVYFEKGNYSMENVKTNKEFTTQLLYSLSKIHEQQEFETKLCLLLPTQQMTTENKQKYLDLKDKEFKFDARANNITGTRNIKINDVMILPEGYVTFFALDKELQSKSILIVDIGGRTSNYCSFIKGKLEVNKTSSIGCLDFYQRIREANSAKQYDLKDMERFIEDGYVTVHKKDYIQFYNDIIEDIQSHNCILSHFDQIIFTGGGSSLLEPIKDKLSTNSRILENNIYTNVIGAGVVAKMKWGESNNGKAKE</sequence>
<dbReference type="SUPFAM" id="SSF53067">
    <property type="entry name" value="Actin-like ATPase domain"/>
    <property type="match status" value="1"/>
</dbReference>
<dbReference type="AlphaFoldDB" id="U5MTN4"/>
<accession>U5MTN4</accession>
<dbReference type="eggNOG" id="COG0849">
    <property type="taxonomic scope" value="Bacteria"/>
</dbReference>
<evidence type="ECO:0000313" key="2">
    <source>
        <dbReference type="EMBL" id="AGX43930.1"/>
    </source>
</evidence>
<keyword evidence="3" id="KW-1185">Reference proteome</keyword>
<feature type="domain" description="Actin-like protein N-terminal" evidence="1">
    <location>
        <begin position="12"/>
        <end position="148"/>
    </location>
</feature>
<evidence type="ECO:0000313" key="3">
    <source>
        <dbReference type="Proteomes" id="UP000017118"/>
    </source>
</evidence>
<dbReference type="RefSeq" id="WP_022747073.1">
    <property type="nucleotide sequence ID" value="NC_022571.1"/>
</dbReference>
<reference evidence="2 3" key="1">
    <citation type="journal article" date="2013" name="Genome Announc.">
        <title>Complete Genome Sequence of the Solvent Producer Clostridium saccharobutylicum NCP262 (DSM 13864).</title>
        <authorList>
            <person name="Poehlein A."/>
            <person name="Hartwich K."/>
            <person name="Krabben P."/>
            <person name="Ehrenreich A."/>
            <person name="Liebl W."/>
            <person name="Durre P."/>
            <person name="Gottschalk G."/>
            <person name="Daniel R."/>
        </authorList>
    </citation>
    <scope>NUCLEOTIDE SEQUENCE [LARGE SCALE GENOMIC DNA]</scope>
    <source>
        <strain evidence="2">DSM 13864</strain>
    </source>
</reference>
<dbReference type="GeneID" id="55475339"/>
<dbReference type="Pfam" id="PF17989">
    <property type="entry name" value="ALP_N"/>
    <property type="match status" value="1"/>
</dbReference>
<dbReference type="Proteomes" id="UP000017118">
    <property type="component" value="Chromosome"/>
</dbReference>
<dbReference type="CDD" id="cd10227">
    <property type="entry name" value="ASKHA_NBD_ParM-like"/>
    <property type="match status" value="1"/>
</dbReference>
<evidence type="ECO:0000259" key="1">
    <source>
        <dbReference type="Pfam" id="PF17989"/>
    </source>
</evidence>
<dbReference type="PATRIC" id="fig|1345695.10.peg.1064"/>
<dbReference type="KEGG" id="csb:CLSA_c29630"/>
<name>U5MTN4_CLOSA</name>
<gene>
    <name evidence="2" type="ORF">CLSA_c29630</name>
</gene>
<proteinExistence type="predicted"/>
<dbReference type="InterPro" id="IPR040607">
    <property type="entry name" value="ALP_N"/>
</dbReference>
<organism evidence="2 3">
    <name type="scientific">Clostridium saccharobutylicum DSM 13864</name>
    <dbReference type="NCBI Taxonomy" id="1345695"/>
    <lineage>
        <taxon>Bacteria</taxon>
        <taxon>Bacillati</taxon>
        <taxon>Bacillota</taxon>
        <taxon>Clostridia</taxon>
        <taxon>Eubacteriales</taxon>
        <taxon>Clostridiaceae</taxon>
        <taxon>Clostridium</taxon>
    </lineage>
</organism>
<dbReference type="InterPro" id="IPR043129">
    <property type="entry name" value="ATPase_NBD"/>
</dbReference>
<dbReference type="HOGENOM" id="CLU_078455_0_0_9"/>